<gene>
    <name evidence="1" type="ORF">POCTA_138.1.T0940029</name>
</gene>
<keyword evidence="2" id="KW-1185">Reference proteome</keyword>
<sequence length="108" mass="12943">MSVLMVYQELDRNHISFRLNDEWEDRSLSSHMVDGAMDQFQTLNDINQMESLNQQVGSWCIYLEGLVNVHNVQSQDVLKFKGNDLYSLKEDLRNDYYYYRLNRCHDQN</sequence>
<name>A0A8S1WJF1_PAROT</name>
<reference evidence="1" key="1">
    <citation type="submission" date="2021-01" db="EMBL/GenBank/DDBJ databases">
        <authorList>
            <consortium name="Genoscope - CEA"/>
            <person name="William W."/>
        </authorList>
    </citation>
    <scope>NUCLEOTIDE SEQUENCE</scope>
</reference>
<accession>A0A8S1WJF1</accession>
<evidence type="ECO:0000313" key="2">
    <source>
        <dbReference type="Proteomes" id="UP000683925"/>
    </source>
</evidence>
<organism evidence="1 2">
    <name type="scientific">Paramecium octaurelia</name>
    <dbReference type="NCBI Taxonomy" id="43137"/>
    <lineage>
        <taxon>Eukaryota</taxon>
        <taxon>Sar</taxon>
        <taxon>Alveolata</taxon>
        <taxon>Ciliophora</taxon>
        <taxon>Intramacronucleata</taxon>
        <taxon>Oligohymenophorea</taxon>
        <taxon>Peniculida</taxon>
        <taxon>Parameciidae</taxon>
        <taxon>Paramecium</taxon>
    </lineage>
</organism>
<dbReference type="Proteomes" id="UP000683925">
    <property type="component" value="Unassembled WGS sequence"/>
</dbReference>
<protein>
    <submittedName>
        <fullName evidence="1">Uncharacterized protein</fullName>
    </submittedName>
</protein>
<proteinExistence type="predicted"/>
<evidence type="ECO:0000313" key="1">
    <source>
        <dbReference type="EMBL" id="CAD8188971.1"/>
    </source>
</evidence>
<comment type="caution">
    <text evidence="1">The sequence shown here is derived from an EMBL/GenBank/DDBJ whole genome shotgun (WGS) entry which is preliminary data.</text>
</comment>
<dbReference type="EMBL" id="CAJJDP010000093">
    <property type="protein sequence ID" value="CAD8188971.1"/>
    <property type="molecule type" value="Genomic_DNA"/>
</dbReference>
<dbReference type="AlphaFoldDB" id="A0A8S1WJF1"/>